<evidence type="ECO:0000256" key="1">
    <source>
        <dbReference type="SAM" id="MobiDB-lite"/>
    </source>
</evidence>
<proteinExistence type="predicted"/>
<sequence length="453" mass="48971">MAKWSTAKGKRAAQSARSSSSYSPSSSSSSSGSRTLGSSSTRSTSSASSGRSRSSLSKSPSTPRAAPSRLAMPGRITASPSERIARRLHNMKEMKKVRGVLGIRIAEHGDFSKAGCTRIIRNALAPIVAALPSVVGYKGDAEPHAVAGHELSPATQNKGLSERRQQIGAKRVRCNTCDITVINGPHHPLYYTNSDVKLLVDTLYSIKTFRSESKTQTMSPSASAGTYIRHHASSLDLVAAESRIEPMVLDTEVGAESRQSSVFSGFPEVSDDDSAHMAGPARDLHPTRHERGLVLPYDMPFPELPMAEDLDLKPAREPSIISVSSTTTQRVDEDHEMVTTVYVVVQHKINANPSFFRLVQKVDTSTSHTMAFLVLDEFGDQLSGTGFPIGAPLERFLPGVNGGNWVDHSMAKPIIIALHNEVIYLRVKGVDSSIPTHILDLKLKDVKQVLVLA</sequence>
<evidence type="ECO:0000313" key="2">
    <source>
        <dbReference type="EMBL" id="GAT44331.1"/>
    </source>
</evidence>
<protein>
    <submittedName>
        <fullName evidence="2">Uncharacterized protein</fullName>
    </submittedName>
</protein>
<gene>
    <name evidence="2" type="ORF">MCHLO_01965</name>
</gene>
<dbReference type="Proteomes" id="UP000815677">
    <property type="component" value="Unassembled WGS sequence"/>
</dbReference>
<evidence type="ECO:0000313" key="3">
    <source>
        <dbReference type="Proteomes" id="UP000815677"/>
    </source>
</evidence>
<dbReference type="EMBL" id="DF839664">
    <property type="protein sequence ID" value="GAT44331.1"/>
    <property type="molecule type" value="Genomic_DNA"/>
</dbReference>
<name>A0ABQ0KZJ2_MYCCL</name>
<feature type="compositionally biased region" description="Low complexity" evidence="1">
    <location>
        <begin position="15"/>
        <end position="65"/>
    </location>
</feature>
<keyword evidence="3" id="KW-1185">Reference proteome</keyword>
<accession>A0ABQ0KZJ2</accession>
<organism evidence="2 3">
    <name type="scientific">Mycena chlorophos</name>
    <name type="common">Agaric fungus</name>
    <name type="synonym">Agaricus chlorophos</name>
    <dbReference type="NCBI Taxonomy" id="658473"/>
    <lineage>
        <taxon>Eukaryota</taxon>
        <taxon>Fungi</taxon>
        <taxon>Dikarya</taxon>
        <taxon>Basidiomycota</taxon>
        <taxon>Agaricomycotina</taxon>
        <taxon>Agaricomycetes</taxon>
        <taxon>Agaricomycetidae</taxon>
        <taxon>Agaricales</taxon>
        <taxon>Marasmiineae</taxon>
        <taxon>Mycenaceae</taxon>
        <taxon>Mycena</taxon>
    </lineage>
</organism>
<feature type="region of interest" description="Disordered" evidence="1">
    <location>
        <begin position="1"/>
        <end position="81"/>
    </location>
</feature>
<reference evidence="2" key="1">
    <citation type="submission" date="2014-09" db="EMBL/GenBank/DDBJ databases">
        <title>Genome sequence of the luminous mushroom Mycena chlorophos for searching fungal bioluminescence genes.</title>
        <authorList>
            <person name="Tanaka Y."/>
            <person name="Kasuga D."/>
            <person name="Oba Y."/>
            <person name="Hase S."/>
            <person name="Sato K."/>
            <person name="Oba Y."/>
            <person name="Sakakibara Y."/>
        </authorList>
    </citation>
    <scope>NUCLEOTIDE SEQUENCE</scope>
</reference>